<evidence type="ECO:0000256" key="1">
    <source>
        <dbReference type="ARBA" id="ARBA00004196"/>
    </source>
</evidence>
<keyword evidence="3 6" id="KW-0813">Transport</keyword>
<dbReference type="InterPro" id="IPR006129">
    <property type="entry name" value="AdhesinB"/>
</dbReference>
<dbReference type="AlphaFoldDB" id="A0A127P8M5"/>
<dbReference type="PANTHER" id="PTHR42953:SF1">
    <property type="entry name" value="METAL-BINDING PROTEIN HI_0362-RELATED"/>
    <property type="match status" value="1"/>
</dbReference>
<accession>A0A127P8M5</accession>
<dbReference type="GO" id="GO:0030313">
    <property type="term" value="C:cell envelope"/>
    <property type="evidence" value="ECO:0007669"/>
    <property type="project" value="UniProtKB-SubCell"/>
</dbReference>
<dbReference type="InterPro" id="IPR006128">
    <property type="entry name" value="Lipoprotein_PsaA-like"/>
</dbReference>
<evidence type="ECO:0000313" key="9">
    <source>
        <dbReference type="Proteomes" id="UP000072421"/>
    </source>
</evidence>
<comment type="subcellular location">
    <subcellularLocation>
        <location evidence="1">Cell envelope</location>
    </subcellularLocation>
</comment>
<dbReference type="OrthoDB" id="9793396at2"/>
<protein>
    <submittedName>
        <fullName evidence="8">Periplasmic solute binding family protein</fullName>
    </submittedName>
</protein>
<sequence>MKNFGKLLLAAVLLSACSAAMAAEKIPVVASFSILGDIVGAVGGDRVAVVTLVGPDQDAHIFEPTPADVKAIAKARLVVINGLGFEGWMERLTAAASYSGTLVAASDGVQARQRAGKGPGAALRPDPHAWQDPLNVMTYTRNIVAALSKADPAGEVFYKANGERYLHALADLDRWAQTQFAQIPGRQRTVITSHDAFAYFGARYGVRFLAAQGVSTESEPSARDVAALIRQMKQEDSKAVFFENMSNPQLLQQISREAGVVPGGKLYADALSAPAGDAPTYLRMMRYNITQMLERLRRP</sequence>
<evidence type="ECO:0000256" key="7">
    <source>
        <dbReference type="SAM" id="SignalP"/>
    </source>
</evidence>
<dbReference type="Pfam" id="PF01297">
    <property type="entry name" value="ZnuA"/>
    <property type="match status" value="1"/>
</dbReference>
<dbReference type="PATRIC" id="fig|158899.10.peg.1409"/>
<keyword evidence="4" id="KW-0479">Metal-binding</keyword>
<name>A0A127P8M5_9BURK</name>
<dbReference type="CDD" id="cd01137">
    <property type="entry name" value="PsaA"/>
    <property type="match status" value="1"/>
</dbReference>
<dbReference type="RefSeq" id="WP_061539248.1">
    <property type="nucleotide sequence ID" value="NZ_CP013232.1"/>
</dbReference>
<organism evidence="8">
    <name type="scientific">Collimonas fungivorans</name>
    <dbReference type="NCBI Taxonomy" id="158899"/>
    <lineage>
        <taxon>Bacteria</taxon>
        <taxon>Pseudomonadati</taxon>
        <taxon>Pseudomonadota</taxon>
        <taxon>Betaproteobacteria</taxon>
        <taxon>Burkholderiales</taxon>
        <taxon>Oxalobacteraceae</taxon>
        <taxon>Collimonas</taxon>
    </lineage>
</organism>
<dbReference type="PROSITE" id="PS51257">
    <property type="entry name" value="PROKAR_LIPOPROTEIN"/>
    <property type="match status" value="1"/>
</dbReference>
<dbReference type="SUPFAM" id="SSF53807">
    <property type="entry name" value="Helical backbone' metal receptor"/>
    <property type="match status" value="1"/>
</dbReference>
<evidence type="ECO:0000256" key="6">
    <source>
        <dbReference type="RuleBase" id="RU003512"/>
    </source>
</evidence>
<dbReference type="GO" id="GO:0046872">
    <property type="term" value="F:metal ion binding"/>
    <property type="evidence" value="ECO:0007669"/>
    <property type="project" value="UniProtKB-KW"/>
</dbReference>
<evidence type="ECO:0000256" key="4">
    <source>
        <dbReference type="ARBA" id="ARBA00022723"/>
    </source>
</evidence>
<proteinExistence type="inferred from homology"/>
<feature type="signal peptide" evidence="7">
    <location>
        <begin position="1"/>
        <end position="22"/>
    </location>
</feature>
<dbReference type="GO" id="GO:0007155">
    <property type="term" value="P:cell adhesion"/>
    <property type="evidence" value="ECO:0007669"/>
    <property type="project" value="InterPro"/>
</dbReference>
<evidence type="ECO:0000256" key="3">
    <source>
        <dbReference type="ARBA" id="ARBA00022448"/>
    </source>
</evidence>
<dbReference type="InterPro" id="IPR050492">
    <property type="entry name" value="Bact_metal-bind_prot9"/>
</dbReference>
<dbReference type="EMBL" id="CP013232">
    <property type="protein sequence ID" value="AMO94108.1"/>
    <property type="molecule type" value="Genomic_DNA"/>
</dbReference>
<dbReference type="Gene3D" id="3.40.50.1980">
    <property type="entry name" value="Nitrogenase molybdenum iron protein domain"/>
    <property type="match status" value="2"/>
</dbReference>
<dbReference type="InterPro" id="IPR006127">
    <property type="entry name" value="ZnuA-like"/>
</dbReference>
<dbReference type="PANTHER" id="PTHR42953">
    <property type="entry name" value="HIGH-AFFINITY ZINC UPTAKE SYSTEM PROTEIN ZNUA-RELATED"/>
    <property type="match status" value="1"/>
</dbReference>
<keyword evidence="5 7" id="KW-0732">Signal</keyword>
<gene>
    <name evidence="8" type="ORF">CFter6_1398</name>
</gene>
<dbReference type="PRINTS" id="PR00691">
    <property type="entry name" value="ADHESINB"/>
</dbReference>
<comment type="similarity">
    <text evidence="2 6">Belongs to the bacterial solute-binding protein 9 family.</text>
</comment>
<dbReference type="GO" id="GO:0030001">
    <property type="term" value="P:metal ion transport"/>
    <property type="evidence" value="ECO:0007669"/>
    <property type="project" value="InterPro"/>
</dbReference>
<evidence type="ECO:0000313" key="8">
    <source>
        <dbReference type="EMBL" id="AMO94108.1"/>
    </source>
</evidence>
<dbReference type="PRINTS" id="PR00690">
    <property type="entry name" value="ADHESNFAMILY"/>
</dbReference>
<dbReference type="Proteomes" id="UP000072421">
    <property type="component" value="Chromosome"/>
</dbReference>
<reference evidence="8 9" key="1">
    <citation type="submission" date="2015-11" db="EMBL/GenBank/DDBJ databases">
        <title>Exploring the genomic traits of fungus-feeding bacterial genus Collimonas.</title>
        <authorList>
            <person name="Song C."/>
            <person name="Schmidt R."/>
            <person name="de Jager V."/>
            <person name="Krzyzanowska D."/>
            <person name="Jongedijk E."/>
            <person name="Cankar K."/>
            <person name="Beekwilder J."/>
            <person name="van Veen A."/>
            <person name="de Boer W."/>
            <person name="van Veen J.A."/>
            <person name="Garbeva P."/>
        </authorList>
    </citation>
    <scope>NUCLEOTIDE SEQUENCE [LARGE SCALE GENOMIC DNA]</scope>
    <source>
        <strain evidence="8 9">Ter6</strain>
    </source>
</reference>
<feature type="chain" id="PRO_5007276714" evidence="7">
    <location>
        <begin position="23"/>
        <end position="299"/>
    </location>
</feature>
<evidence type="ECO:0000256" key="5">
    <source>
        <dbReference type="ARBA" id="ARBA00022729"/>
    </source>
</evidence>
<evidence type="ECO:0000256" key="2">
    <source>
        <dbReference type="ARBA" id="ARBA00011028"/>
    </source>
</evidence>